<sequence length="84" mass="8325">MPNTDSPPFPVACDAEEVNGILPILPLSHAVQRALGGPLAYHAVTIRTGALWPPAAPRNLGKTVCGGGGGGCAEAGLLLTAAIA</sequence>
<evidence type="ECO:0000313" key="2">
    <source>
        <dbReference type="Proteomes" id="UP000673691"/>
    </source>
</evidence>
<reference evidence="1 2" key="1">
    <citation type="journal article" name="Sci. Rep.">
        <title>Genome-scale phylogenetic analyses confirm Olpidium as the closest living zoosporic fungus to the non-flagellated, terrestrial fungi.</title>
        <authorList>
            <person name="Chang Y."/>
            <person name="Rochon D."/>
            <person name="Sekimoto S."/>
            <person name="Wang Y."/>
            <person name="Chovatia M."/>
            <person name="Sandor L."/>
            <person name="Salamov A."/>
            <person name="Grigoriev I.V."/>
            <person name="Stajich J.E."/>
            <person name="Spatafora J.W."/>
        </authorList>
    </citation>
    <scope>NUCLEOTIDE SEQUENCE [LARGE SCALE GENOMIC DNA]</scope>
    <source>
        <strain evidence="1">S191</strain>
    </source>
</reference>
<evidence type="ECO:0000313" key="1">
    <source>
        <dbReference type="EMBL" id="KAG5460728.1"/>
    </source>
</evidence>
<comment type="caution">
    <text evidence="1">The sequence shown here is derived from an EMBL/GenBank/DDBJ whole genome shotgun (WGS) entry which is preliminary data.</text>
</comment>
<dbReference type="EMBL" id="JAEFCI010004803">
    <property type="protein sequence ID" value="KAG5460728.1"/>
    <property type="molecule type" value="Genomic_DNA"/>
</dbReference>
<proteinExistence type="predicted"/>
<accession>A0A8H7ZXB3</accession>
<organism evidence="1 2">
    <name type="scientific">Olpidium bornovanus</name>
    <dbReference type="NCBI Taxonomy" id="278681"/>
    <lineage>
        <taxon>Eukaryota</taxon>
        <taxon>Fungi</taxon>
        <taxon>Fungi incertae sedis</taxon>
        <taxon>Olpidiomycota</taxon>
        <taxon>Olpidiomycotina</taxon>
        <taxon>Olpidiomycetes</taxon>
        <taxon>Olpidiales</taxon>
        <taxon>Olpidiaceae</taxon>
        <taxon>Olpidium</taxon>
    </lineage>
</organism>
<keyword evidence="2" id="KW-1185">Reference proteome</keyword>
<name>A0A8H7ZXB3_9FUNG</name>
<gene>
    <name evidence="1" type="ORF">BJ554DRAFT_7185</name>
</gene>
<protein>
    <submittedName>
        <fullName evidence="1">Uncharacterized protein</fullName>
    </submittedName>
</protein>
<dbReference type="AlphaFoldDB" id="A0A8H7ZXB3"/>
<dbReference type="Proteomes" id="UP000673691">
    <property type="component" value="Unassembled WGS sequence"/>
</dbReference>